<sequence>MSLSFIFGIFALTGGQIIRAPSKSTPSRFYSYIMYDTTAQFLKSQVMPHH</sequence>
<evidence type="ECO:0000256" key="1">
    <source>
        <dbReference type="SAM" id="SignalP"/>
    </source>
</evidence>
<evidence type="ECO:0000313" key="3">
    <source>
        <dbReference type="EMBL" id="RXW16522.1"/>
    </source>
</evidence>
<reference evidence="3 4" key="1">
    <citation type="submission" date="2019-01" db="EMBL/GenBank/DDBJ databases">
        <title>Draft genome sequence of Psathyrella aberdarensis IHI B618.</title>
        <authorList>
            <person name="Buettner E."/>
            <person name="Kellner H."/>
        </authorList>
    </citation>
    <scope>NUCLEOTIDE SEQUENCE [LARGE SCALE GENOMIC DNA]</scope>
    <source>
        <strain evidence="3 4">IHI B618</strain>
    </source>
</reference>
<dbReference type="AlphaFoldDB" id="A0A4Q2DBY0"/>
<name>A0A4Q2DBY0_9AGAR</name>
<proteinExistence type="predicted"/>
<dbReference type="EMBL" id="SDEE01000429">
    <property type="protein sequence ID" value="RXW16522.1"/>
    <property type="molecule type" value="Genomic_DNA"/>
</dbReference>
<evidence type="ECO:0000313" key="2">
    <source>
        <dbReference type="EMBL" id="RXW13047.1"/>
    </source>
</evidence>
<organism evidence="3 4">
    <name type="scientific">Candolleomyces aberdarensis</name>
    <dbReference type="NCBI Taxonomy" id="2316362"/>
    <lineage>
        <taxon>Eukaryota</taxon>
        <taxon>Fungi</taxon>
        <taxon>Dikarya</taxon>
        <taxon>Basidiomycota</taxon>
        <taxon>Agaricomycotina</taxon>
        <taxon>Agaricomycetes</taxon>
        <taxon>Agaricomycetidae</taxon>
        <taxon>Agaricales</taxon>
        <taxon>Agaricineae</taxon>
        <taxon>Psathyrellaceae</taxon>
        <taxon>Candolleomyces</taxon>
    </lineage>
</organism>
<keyword evidence="4" id="KW-1185">Reference proteome</keyword>
<accession>A0A4Q2DBY0</accession>
<dbReference type="Proteomes" id="UP000290288">
    <property type="component" value="Unassembled WGS sequence"/>
</dbReference>
<dbReference type="EMBL" id="SDEE01001033">
    <property type="protein sequence ID" value="RXW13047.1"/>
    <property type="molecule type" value="Genomic_DNA"/>
</dbReference>
<gene>
    <name evidence="2" type="ORF">EST38_g12809</name>
    <name evidence="3" type="ORF">EST38_g9331</name>
</gene>
<keyword evidence="1" id="KW-0732">Signal</keyword>
<feature type="signal peptide" evidence="1">
    <location>
        <begin position="1"/>
        <end position="15"/>
    </location>
</feature>
<comment type="caution">
    <text evidence="3">The sequence shown here is derived from an EMBL/GenBank/DDBJ whole genome shotgun (WGS) entry which is preliminary data.</text>
</comment>
<protein>
    <submittedName>
        <fullName evidence="3">Uncharacterized protein</fullName>
    </submittedName>
</protein>
<feature type="chain" id="PRO_5036356888" evidence="1">
    <location>
        <begin position="16"/>
        <end position="50"/>
    </location>
</feature>
<evidence type="ECO:0000313" key="4">
    <source>
        <dbReference type="Proteomes" id="UP000290288"/>
    </source>
</evidence>